<dbReference type="Gene3D" id="3.90.226.10">
    <property type="entry name" value="2-enoyl-CoA Hydratase, Chain A, domain 1"/>
    <property type="match status" value="1"/>
</dbReference>
<dbReference type="EMBL" id="CCKQ01014242">
    <property type="protein sequence ID" value="CDW85992.1"/>
    <property type="molecule type" value="Genomic_DNA"/>
</dbReference>
<keyword evidence="1" id="KW-0472">Membrane</keyword>
<dbReference type="AlphaFoldDB" id="A0A078AXM3"/>
<dbReference type="PANTHER" id="PTHR11941">
    <property type="entry name" value="ENOYL-COA HYDRATASE-RELATED"/>
    <property type="match status" value="1"/>
</dbReference>
<name>A0A078AXM3_STYLE</name>
<dbReference type="Proteomes" id="UP000039865">
    <property type="component" value="Unassembled WGS sequence"/>
</dbReference>
<gene>
    <name evidence="2" type="primary">Contig516.g571</name>
    <name evidence="2" type="ORF">STYLEM_15083</name>
</gene>
<evidence type="ECO:0000256" key="1">
    <source>
        <dbReference type="SAM" id="Phobius"/>
    </source>
</evidence>
<keyword evidence="2" id="KW-0413">Isomerase</keyword>
<keyword evidence="1" id="KW-0812">Transmembrane</keyword>
<keyword evidence="3" id="KW-1185">Reference proteome</keyword>
<organism evidence="2 3">
    <name type="scientific">Stylonychia lemnae</name>
    <name type="common">Ciliate</name>
    <dbReference type="NCBI Taxonomy" id="5949"/>
    <lineage>
        <taxon>Eukaryota</taxon>
        <taxon>Sar</taxon>
        <taxon>Alveolata</taxon>
        <taxon>Ciliophora</taxon>
        <taxon>Intramacronucleata</taxon>
        <taxon>Spirotrichea</taxon>
        <taxon>Stichotrichia</taxon>
        <taxon>Sporadotrichida</taxon>
        <taxon>Oxytrichidae</taxon>
        <taxon>Stylonychinae</taxon>
        <taxon>Stylonychia</taxon>
    </lineage>
</organism>
<accession>A0A078AXM3</accession>
<sequence>MNSSMEKMPQTQTPQSQPIFYTPVKDIVEKIKENEVGVIRDNELVYLVMNRPDNNFNPEYVEKLHKCLDEIEMIEGPKFMVTIGKSTRLFSSGMDISSGKDDPSIISKLPGILQTVIQRIHLLPFPTLCVFNGSALAGGLFFGLAHDYVLMRNGKTYISMAELIYGVTIPIYFTAFIQQQLAPYAIRKLKYGKRFNAKDALNLNIVENIFDDYEQLETQIKELKGSANLCKYKQQIKQTKLNLSYISLQHSPEVQRQTIKLEQPKL</sequence>
<dbReference type="InParanoid" id="A0A078AXM3"/>
<dbReference type="OrthoDB" id="1696280at2759"/>
<proteinExistence type="predicted"/>
<dbReference type="Pfam" id="PF00378">
    <property type="entry name" value="ECH_1"/>
    <property type="match status" value="1"/>
</dbReference>
<dbReference type="GO" id="GO:0005777">
    <property type="term" value="C:peroxisome"/>
    <property type="evidence" value="ECO:0007669"/>
    <property type="project" value="TreeGrafter"/>
</dbReference>
<evidence type="ECO:0000313" key="3">
    <source>
        <dbReference type="Proteomes" id="UP000039865"/>
    </source>
</evidence>
<evidence type="ECO:0000313" key="2">
    <source>
        <dbReference type="EMBL" id="CDW85992.1"/>
    </source>
</evidence>
<dbReference type="InterPro" id="IPR001753">
    <property type="entry name" value="Enoyl-CoA_hydra/iso"/>
</dbReference>
<dbReference type="GO" id="GO:0006635">
    <property type="term" value="P:fatty acid beta-oxidation"/>
    <property type="evidence" value="ECO:0007669"/>
    <property type="project" value="TreeGrafter"/>
</dbReference>
<dbReference type="GO" id="GO:0004165">
    <property type="term" value="F:delta(3)-delta(2)-enoyl-CoA isomerase activity"/>
    <property type="evidence" value="ECO:0007669"/>
    <property type="project" value="TreeGrafter"/>
</dbReference>
<feature type="transmembrane region" description="Helical" evidence="1">
    <location>
        <begin position="122"/>
        <end position="143"/>
    </location>
</feature>
<dbReference type="CDD" id="cd06558">
    <property type="entry name" value="crotonase-like"/>
    <property type="match status" value="1"/>
</dbReference>
<keyword evidence="1" id="KW-1133">Transmembrane helix</keyword>
<dbReference type="InterPro" id="IPR029045">
    <property type="entry name" value="ClpP/crotonase-like_dom_sf"/>
</dbReference>
<feature type="transmembrane region" description="Helical" evidence="1">
    <location>
        <begin position="163"/>
        <end position="186"/>
    </location>
</feature>
<dbReference type="SUPFAM" id="SSF52096">
    <property type="entry name" value="ClpP/crotonase"/>
    <property type="match status" value="1"/>
</dbReference>
<dbReference type="PANTHER" id="PTHR11941:SF75">
    <property type="entry name" value="ENOYL-COA HYDRATASE_ISOMERASE FAMILY PROTEIN"/>
    <property type="match status" value="1"/>
</dbReference>
<reference evidence="2 3" key="1">
    <citation type="submission" date="2014-06" db="EMBL/GenBank/DDBJ databases">
        <authorList>
            <person name="Swart Estienne"/>
        </authorList>
    </citation>
    <scope>NUCLEOTIDE SEQUENCE [LARGE SCALE GENOMIC DNA]</scope>
    <source>
        <strain evidence="2 3">130c</strain>
    </source>
</reference>
<protein>
    <submittedName>
        <fullName evidence="2">Enoyl-hydratase isomerase</fullName>
    </submittedName>
</protein>